<sequence>MDDRKVFKQDKDDERIDYYTSISLEYRFEKPAIEKLIQEYLESIDSLLIHYNSSSSITSLMSIYTYE</sequence>
<name>A0A815C239_9BILA</name>
<dbReference type="EMBL" id="CAJNOO010002513">
    <property type="protein sequence ID" value="CAF1274759.1"/>
    <property type="molecule type" value="Genomic_DNA"/>
</dbReference>
<organism evidence="1 2">
    <name type="scientific">Rotaria sordida</name>
    <dbReference type="NCBI Taxonomy" id="392033"/>
    <lineage>
        <taxon>Eukaryota</taxon>
        <taxon>Metazoa</taxon>
        <taxon>Spiralia</taxon>
        <taxon>Gnathifera</taxon>
        <taxon>Rotifera</taxon>
        <taxon>Eurotatoria</taxon>
        <taxon>Bdelloidea</taxon>
        <taxon>Philodinida</taxon>
        <taxon>Philodinidae</taxon>
        <taxon>Rotaria</taxon>
    </lineage>
</organism>
<comment type="caution">
    <text evidence="1">The sequence shown here is derived from an EMBL/GenBank/DDBJ whole genome shotgun (WGS) entry which is preliminary data.</text>
</comment>
<dbReference type="Proteomes" id="UP000663882">
    <property type="component" value="Unassembled WGS sequence"/>
</dbReference>
<evidence type="ECO:0000313" key="2">
    <source>
        <dbReference type="Proteomes" id="UP000663882"/>
    </source>
</evidence>
<proteinExistence type="predicted"/>
<reference evidence="1" key="1">
    <citation type="submission" date="2021-02" db="EMBL/GenBank/DDBJ databases">
        <authorList>
            <person name="Nowell W R."/>
        </authorList>
    </citation>
    <scope>NUCLEOTIDE SEQUENCE</scope>
</reference>
<protein>
    <submittedName>
        <fullName evidence="1">Uncharacterized protein</fullName>
    </submittedName>
</protein>
<gene>
    <name evidence="1" type="ORF">RFH988_LOCUS28380</name>
</gene>
<dbReference type="AlphaFoldDB" id="A0A815C239"/>
<accession>A0A815C239</accession>
<evidence type="ECO:0000313" key="1">
    <source>
        <dbReference type="EMBL" id="CAF1274759.1"/>
    </source>
</evidence>